<dbReference type="GO" id="GO:0016627">
    <property type="term" value="F:oxidoreductase activity, acting on the CH-CH group of donors"/>
    <property type="evidence" value="ECO:0007669"/>
    <property type="project" value="TreeGrafter"/>
</dbReference>
<dbReference type="OrthoDB" id="157302at2"/>
<comment type="caution">
    <text evidence="3">The sequence shown here is derived from an EMBL/GenBank/DDBJ whole genome shotgun (WGS) entry which is preliminary data.</text>
</comment>
<dbReference type="InterPro" id="IPR052019">
    <property type="entry name" value="F420H2_bilvrd_red/Heme_oxyg"/>
</dbReference>
<gene>
    <name evidence="3" type="ORF">FNH05_19940</name>
</gene>
<accession>A0A558CD26</accession>
<dbReference type="InterPro" id="IPR019966">
    <property type="entry name" value="F420-dep_enz_PPOX_Rv3369"/>
</dbReference>
<dbReference type="SUPFAM" id="SSF50475">
    <property type="entry name" value="FMN-binding split barrel"/>
    <property type="match status" value="1"/>
</dbReference>
<dbReference type="Proteomes" id="UP000320011">
    <property type="component" value="Unassembled WGS sequence"/>
</dbReference>
<reference evidence="3 4" key="2">
    <citation type="submission" date="2019-08" db="EMBL/GenBank/DDBJ databases">
        <title>Amycolatopsis acidicola sp. nov., isolated from peat swamp forest soil.</title>
        <authorList>
            <person name="Srisuk N."/>
        </authorList>
    </citation>
    <scope>NUCLEOTIDE SEQUENCE [LARGE SCALE GENOMIC DNA]</scope>
    <source>
        <strain evidence="3 4">TBRC 6029</strain>
    </source>
</reference>
<dbReference type="GO" id="GO:0005829">
    <property type="term" value="C:cytosol"/>
    <property type="evidence" value="ECO:0007669"/>
    <property type="project" value="TreeGrafter"/>
</dbReference>
<evidence type="ECO:0000313" key="3">
    <source>
        <dbReference type="EMBL" id="TVT46542.1"/>
    </source>
</evidence>
<dbReference type="EMBL" id="VJWX01000200">
    <property type="protein sequence ID" value="TVT46542.1"/>
    <property type="molecule type" value="Genomic_DNA"/>
</dbReference>
<keyword evidence="1 3" id="KW-0560">Oxidoreductase</keyword>
<feature type="domain" description="Pyridoxamine 5'-phosphate oxidase N-terminal" evidence="2">
    <location>
        <begin position="16"/>
        <end position="142"/>
    </location>
</feature>
<evidence type="ECO:0000259" key="2">
    <source>
        <dbReference type="Pfam" id="PF01243"/>
    </source>
</evidence>
<keyword evidence="4" id="KW-1185">Reference proteome</keyword>
<protein>
    <submittedName>
        <fullName evidence="3">TIGR03667 family PPOX class F420-dependent oxidoreductase</fullName>
        <ecNumber evidence="3">1.-.-.-</ecNumber>
    </submittedName>
</protein>
<evidence type="ECO:0000313" key="4">
    <source>
        <dbReference type="Proteomes" id="UP000320011"/>
    </source>
</evidence>
<dbReference type="PANTHER" id="PTHR35176">
    <property type="entry name" value="HEME OXYGENASE HI_0854-RELATED"/>
    <property type="match status" value="1"/>
</dbReference>
<dbReference type="Pfam" id="PF01243">
    <property type="entry name" value="PNPOx_N"/>
    <property type="match status" value="1"/>
</dbReference>
<evidence type="ECO:0000256" key="1">
    <source>
        <dbReference type="ARBA" id="ARBA00023002"/>
    </source>
</evidence>
<dbReference type="AlphaFoldDB" id="A0A558CD26"/>
<sequence length="144" mass="16369">MLGPMSLPDPQTPFGAKVRERLRTETVIWFTTVGADGTPQPNPVWFLWDDEGFLVFNRSEANRLTHLRHRPRVSLNFDGNGRGGDIVVFTGTARLLPDHPRPHELPAYLEKYRDDMSRISGSPEHFGEAYPVALRVDVTRVRGF</sequence>
<organism evidence="3 4">
    <name type="scientific">Amycolatopsis rhizosphaerae</name>
    <dbReference type="NCBI Taxonomy" id="2053003"/>
    <lineage>
        <taxon>Bacteria</taxon>
        <taxon>Bacillati</taxon>
        <taxon>Actinomycetota</taxon>
        <taxon>Actinomycetes</taxon>
        <taxon>Pseudonocardiales</taxon>
        <taxon>Pseudonocardiaceae</taxon>
        <taxon>Amycolatopsis</taxon>
    </lineage>
</organism>
<proteinExistence type="predicted"/>
<reference evidence="3 4" key="1">
    <citation type="submission" date="2019-07" db="EMBL/GenBank/DDBJ databases">
        <authorList>
            <person name="Duangmal K."/>
            <person name="Teo W.F.A."/>
        </authorList>
    </citation>
    <scope>NUCLEOTIDE SEQUENCE [LARGE SCALE GENOMIC DNA]</scope>
    <source>
        <strain evidence="3 4">TBRC 6029</strain>
    </source>
</reference>
<dbReference type="InterPro" id="IPR012349">
    <property type="entry name" value="Split_barrel_FMN-bd"/>
</dbReference>
<name>A0A558CD26_9PSEU</name>
<dbReference type="InterPro" id="IPR011576">
    <property type="entry name" value="Pyridox_Oxase_N"/>
</dbReference>
<dbReference type="EC" id="1.-.-.-" evidence="3"/>
<dbReference type="GO" id="GO:0070967">
    <property type="term" value="F:coenzyme F420 binding"/>
    <property type="evidence" value="ECO:0007669"/>
    <property type="project" value="TreeGrafter"/>
</dbReference>
<dbReference type="NCBIfam" id="TIGR03667">
    <property type="entry name" value="Rv3369"/>
    <property type="match status" value="1"/>
</dbReference>
<dbReference type="PANTHER" id="PTHR35176:SF6">
    <property type="entry name" value="HEME OXYGENASE HI_0854-RELATED"/>
    <property type="match status" value="1"/>
</dbReference>
<dbReference type="Gene3D" id="2.30.110.10">
    <property type="entry name" value="Electron Transport, Fmn-binding Protein, Chain A"/>
    <property type="match status" value="1"/>
</dbReference>